<evidence type="ECO:0000313" key="2">
    <source>
        <dbReference type="EMBL" id="KAK1009315.1"/>
    </source>
</evidence>
<gene>
    <name evidence="2" type="ORF">LTR91_002965</name>
</gene>
<dbReference type="Proteomes" id="UP001175353">
    <property type="component" value="Unassembled WGS sequence"/>
</dbReference>
<keyword evidence="3" id="KW-1185">Reference proteome</keyword>
<evidence type="ECO:0000313" key="3">
    <source>
        <dbReference type="Proteomes" id="UP001175353"/>
    </source>
</evidence>
<reference evidence="2" key="1">
    <citation type="submission" date="2023-06" db="EMBL/GenBank/DDBJ databases">
        <title>Black Yeasts Isolated from many extreme environments.</title>
        <authorList>
            <person name="Coleine C."/>
            <person name="Stajich J.E."/>
            <person name="Selbmann L."/>
        </authorList>
    </citation>
    <scope>NUCLEOTIDE SEQUENCE</scope>
    <source>
        <strain evidence="2">CCFEE 5200</strain>
    </source>
</reference>
<feature type="region of interest" description="Disordered" evidence="1">
    <location>
        <begin position="80"/>
        <end position="111"/>
    </location>
</feature>
<dbReference type="AlphaFoldDB" id="A0AAN6R0A6"/>
<organism evidence="2 3">
    <name type="scientific">Friedmanniomyces endolithicus</name>
    <dbReference type="NCBI Taxonomy" id="329885"/>
    <lineage>
        <taxon>Eukaryota</taxon>
        <taxon>Fungi</taxon>
        <taxon>Dikarya</taxon>
        <taxon>Ascomycota</taxon>
        <taxon>Pezizomycotina</taxon>
        <taxon>Dothideomycetes</taxon>
        <taxon>Dothideomycetidae</taxon>
        <taxon>Mycosphaerellales</taxon>
        <taxon>Teratosphaeriaceae</taxon>
        <taxon>Friedmanniomyces</taxon>
    </lineage>
</organism>
<feature type="compositionally biased region" description="Low complexity" evidence="1">
    <location>
        <begin position="273"/>
        <end position="283"/>
    </location>
</feature>
<accession>A0AAN6R0A6</accession>
<evidence type="ECO:0000256" key="1">
    <source>
        <dbReference type="SAM" id="MobiDB-lite"/>
    </source>
</evidence>
<sequence>MILALTSRVEYIRLLCQHVAKGRRRDAISSTQRFLDRSAHWRSEYERAKNAWQIAEGQAIELRMEVEKMKVCLESTQPAASASKKRKKAVDEDVIPDPRSPKKAKTIANPGSREEAAELGLGTGFGFAEVGEIGNILMRGLYEMYTFSKHPDRSEVTVLAYHLVRTASVLPQVVQQAIKTSFTQPASGHEVLKTTLTAAGKAVVSLVVGLDRLSQATDGTELQGQVVYAYVHMFVSLLGTFEEVSEFEVIEAQRKTSMPAAAKRPSTSKKKASSQQPKQPKQPNLKETPSLNAITCFPRRRYRRAGWKFRCPPAPIRRIRI</sequence>
<feature type="region of interest" description="Disordered" evidence="1">
    <location>
        <begin position="255"/>
        <end position="291"/>
    </location>
</feature>
<proteinExistence type="predicted"/>
<comment type="caution">
    <text evidence="2">The sequence shown here is derived from an EMBL/GenBank/DDBJ whole genome shotgun (WGS) entry which is preliminary data.</text>
</comment>
<dbReference type="EMBL" id="JAUJLE010000014">
    <property type="protein sequence ID" value="KAK1009315.1"/>
    <property type="molecule type" value="Genomic_DNA"/>
</dbReference>
<protein>
    <submittedName>
        <fullName evidence="2">Uncharacterized protein</fullName>
    </submittedName>
</protein>
<name>A0AAN6R0A6_9PEZI</name>